<dbReference type="Pfam" id="PF00512">
    <property type="entry name" value="HisKA"/>
    <property type="match status" value="1"/>
</dbReference>
<dbReference type="Gene3D" id="3.30.450.20">
    <property type="entry name" value="PAS domain"/>
    <property type="match status" value="2"/>
</dbReference>
<dbReference type="PROSITE" id="PS50113">
    <property type="entry name" value="PAC"/>
    <property type="match status" value="1"/>
</dbReference>
<dbReference type="NCBIfam" id="TIGR00229">
    <property type="entry name" value="sensory_box"/>
    <property type="match status" value="1"/>
</dbReference>
<dbReference type="Pfam" id="PF02518">
    <property type="entry name" value="HATPase_c"/>
    <property type="match status" value="1"/>
</dbReference>
<dbReference type="CDD" id="cd00082">
    <property type="entry name" value="HisKA"/>
    <property type="match status" value="1"/>
</dbReference>
<dbReference type="InterPro" id="IPR036097">
    <property type="entry name" value="HisK_dim/P_sf"/>
</dbReference>
<evidence type="ECO:0000256" key="5">
    <source>
        <dbReference type="ARBA" id="ARBA00022777"/>
    </source>
</evidence>
<feature type="domain" description="Histidine kinase" evidence="7">
    <location>
        <begin position="503"/>
        <end position="724"/>
    </location>
</feature>
<feature type="transmembrane region" description="Helical" evidence="6">
    <location>
        <begin position="52"/>
        <end position="68"/>
    </location>
</feature>
<accession>A0A516H220</accession>
<reference evidence="10 11" key="1">
    <citation type="submission" date="2019-07" db="EMBL/GenBank/DDBJ databases">
        <title>Genome sequencing for Ferrovibrio sp. K5.</title>
        <authorList>
            <person name="Park S.-J."/>
        </authorList>
    </citation>
    <scope>NUCLEOTIDE SEQUENCE [LARGE SCALE GENOMIC DNA]</scope>
    <source>
        <strain evidence="10 11">K5</strain>
    </source>
</reference>
<feature type="transmembrane region" description="Helical" evidence="6">
    <location>
        <begin position="28"/>
        <end position="46"/>
    </location>
</feature>
<dbReference type="PANTHER" id="PTHR43047">
    <property type="entry name" value="TWO-COMPONENT HISTIDINE PROTEIN KINASE"/>
    <property type="match status" value="1"/>
</dbReference>
<dbReference type="GO" id="GO:0005886">
    <property type="term" value="C:plasma membrane"/>
    <property type="evidence" value="ECO:0007669"/>
    <property type="project" value="TreeGrafter"/>
</dbReference>
<dbReference type="RefSeq" id="WP_144068799.1">
    <property type="nucleotide sequence ID" value="NZ_CP041636.1"/>
</dbReference>
<dbReference type="Proteomes" id="UP000317496">
    <property type="component" value="Chromosome"/>
</dbReference>
<evidence type="ECO:0000256" key="6">
    <source>
        <dbReference type="SAM" id="Phobius"/>
    </source>
</evidence>
<dbReference type="SMART" id="SM00387">
    <property type="entry name" value="HATPase_c"/>
    <property type="match status" value="1"/>
</dbReference>
<dbReference type="AlphaFoldDB" id="A0A516H220"/>
<dbReference type="SMART" id="SM00388">
    <property type="entry name" value="HisKA"/>
    <property type="match status" value="1"/>
</dbReference>
<dbReference type="PANTHER" id="PTHR43047:SF63">
    <property type="entry name" value="HISTIDINE KINASE"/>
    <property type="match status" value="1"/>
</dbReference>
<keyword evidence="6" id="KW-1133">Transmembrane helix</keyword>
<dbReference type="SUPFAM" id="SSF47384">
    <property type="entry name" value="Homodimeric domain of signal transducing histidine kinase"/>
    <property type="match status" value="1"/>
</dbReference>
<dbReference type="InterPro" id="IPR003594">
    <property type="entry name" value="HATPase_dom"/>
</dbReference>
<feature type="domain" description="PAS" evidence="8">
    <location>
        <begin position="333"/>
        <end position="377"/>
    </location>
</feature>
<dbReference type="GO" id="GO:0006355">
    <property type="term" value="P:regulation of DNA-templated transcription"/>
    <property type="evidence" value="ECO:0007669"/>
    <property type="project" value="InterPro"/>
</dbReference>
<protein>
    <recommendedName>
        <fullName evidence="2">histidine kinase</fullName>
        <ecNumber evidence="2">2.7.13.3</ecNumber>
    </recommendedName>
</protein>
<dbReference type="InterPro" id="IPR013767">
    <property type="entry name" value="PAS_fold"/>
</dbReference>
<dbReference type="Pfam" id="PF00989">
    <property type="entry name" value="PAS"/>
    <property type="match status" value="1"/>
</dbReference>
<dbReference type="EMBL" id="CP041636">
    <property type="protein sequence ID" value="QDO97818.1"/>
    <property type="molecule type" value="Genomic_DNA"/>
</dbReference>
<keyword evidence="5" id="KW-0418">Kinase</keyword>
<dbReference type="PROSITE" id="PS50109">
    <property type="entry name" value="HIS_KIN"/>
    <property type="match status" value="1"/>
</dbReference>
<dbReference type="Gene3D" id="1.10.287.130">
    <property type="match status" value="1"/>
</dbReference>
<dbReference type="InterPro" id="IPR004358">
    <property type="entry name" value="Sig_transdc_His_kin-like_C"/>
</dbReference>
<dbReference type="SUPFAM" id="SSF55785">
    <property type="entry name" value="PYP-like sensor domain (PAS domain)"/>
    <property type="match status" value="2"/>
</dbReference>
<feature type="transmembrane region" description="Helical" evidence="6">
    <location>
        <begin position="139"/>
        <end position="159"/>
    </location>
</feature>
<dbReference type="Pfam" id="PF12860">
    <property type="entry name" value="PAS_7"/>
    <property type="match status" value="1"/>
</dbReference>
<keyword evidence="6" id="KW-0472">Membrane</keyword>
<keyword evidence="11" id="KW-1185">Reference proteome</keyword>
<feature type="transmembrane region" description="Helical" evidence="6">
    <location>
        <begin position="165"/>
        <end position="182"/>
    </location>
</feature>
<dbReference type="KEGG" id="fer:FNB15_11315"/>
<evidence type="ECO:0000259" key="8">
    <source>
        <dbReference type="PROSITE" id="PS50112"/>
    </source>
</evidence>
<dbReference type="SMART" id="SM00091">
    <property type="entry name" value="PAS"/>
    <property type="match status" value="2"/>
</dbReference>
<evidence type="ECO:0000313" key="11">
    <source>
        <dbReference type="Proteomes" id="UP000317496"/>
    </source>
</evidence>
<feature type="domain" description="PAC" evidence="9">
    <location>
        <begin position="282"/>
        <end position="332"/>
    </location>
</feature>
<dbReference type="PROSITE" id="PS50112">
    <property type="entry name" value="PAS"/>
    <property type="match status" value="1"/>
</dbReference>
<dbReference type="InterPro" id="IPR005467">
    <property type="entry name" value="His_kinase_dom"/>
</dbReference>
<dbReference type="Gene3D" id="3.30.565.10">
    <property type="entry name" value="Histidine kinase-like ATPase, C-terminal domain"/>
    <property type="match status" value="1"/>
</dbReference>
<evidence type="ECO:0000256" key="1">
    <source>
        <dbReference type="ARBA" id="ARBA00000085"/>
    </source>
</evidence>
<feature type="transmembrane region" description="Helical" evidence="6">
    <location>
        <begin position="89"/>
        <end position="108"/>
    </location>
</feature>
<evidence type="ECO:0000259" key="9">
    <source>
        <dbReference type="PROSITE" id="PS50113"/>
    </source>
</evidence>
<evidence type="ECO:0000256" key="2">
    <source>
        <dbReference type="ARBA" id="ARBA00012438"/>
    </source>
</evidence>
<feature type="transmembrane region" description="Helical" evidence="6">
    <location>
        <begin position="114"/>
        <end position="132"/>
    </location>
</feature>
<dbReference type="PRINTS" id="PR00344">
    <property type="entry name" value="BCTRLSENSOR"/>
</dbReference>
<dbReference type="InterPro" id="IPR000700">
    <property type="entry name" value="PAS-assoc_C"/>
</dbReference>
<dbReference type="OrthoDB" id="6115735at2"/>
<evidence type="ECO:0000259" key="7">
    <source>
        <dbReference type="PROSITE" id="PS50109"/>
    </source>
</evidence>
<dbReference type="GO" id="GO:0000155">
    <property type="term" value="F:phosphorelay sensor kinase activity"/>
    <property type="evidence" value="ECO:0007669"/>
    <property type="project" value="InterPro"/>
</dbReference>
<dbReference type="CDD" id="cd00075">
    <property type="entry name" value="HATPase"/>
    <property type="match status" value="1"/>
</dbReference>
<gene>
    <name evidence="10" type="ORF">FNB15_11315</name>
</gene>
<evidence type="ECO:0000256" key="3">
    <source>
        <dbReference type="ARBA" id="ARBA00022553"/>
    </source>
</evidence>
<evidence type="ECO:0000256" key="4">
    <source>
        <dbReference type="ARBA" id="ARBA00022679"/>
    </source>
</evidence>
<dbReference type="SUPFAM" id="SSF55874">
    <property type="entry name" value="ATPase domain of HSP90 chaperone/DNA topoisomerase II/histidine kinase"/>
    <property type="match status" value="1"/>
</dbReference>
<dbReference type="InterPro" id="IPR000014">
    <property type="entry name" value="PAS"/>
</dbReference>
<evidence type="ECO:0000313" key="10">
    <source>
        <dbReference type="EMBL" id="QDO97818.1"/>
    </source>
</evidence>
<keyword evidence="3" id="KW-0597">Phosphoprotein</keyword>
<sequence length="730" mass="79574">MDRKPDMVGGGMARRNELLVRVRQPLDMALQVLAALAVALLLADFLSAGLRIGYLVATVAVAGLQFLTHRSFMADRDRRSHAQAWRWRLMAVYGLNGALFGATAAIIVRLPYEGAPLLALLCVLGMISSVSLTVAVQFAVSATVILLSALPAVISLLLADTQDQRLLAGAGVIVIVLLLSFARRLNRYFHRTTELVERLRQMLQDRTRSSNDAEAAQRRLRQILDTAPFPIVVARRSDGAFLYSNRPAAELFGIEDGDPGAAPRFVLDPAHRDRIFSDVAQPDEELQIGTAQGRAIWATMAAVPMRYGEDEAALVVVNDITAKKTSEARLREAEQRLSDALSVAPDGVALFDPDQRLVICNPAYARIIGVSLHAIAGLNHRDICQASVGSRPAPAAAGVKTDYDDWVATRLRTFNLANGEPHIFYDTRDRRWLQIRDFRMESGGTASLITDITALKRGERELRVANETLAARTETLEAARKTAIKAHQDAEFANRAKSQFLAHMSHELRTPLNAIIGFSEIMSLQLLGASGVPQYDRYASDILAAGRHLLAVIDDILDLSKVEAGKMKLDSEQVSWDRLLQDCFTLLRPLAADRMVTLRIAPAPEGATIFADERLAKQMLVNLLSNAVKYTASGGEAMIRLRPGSDGSAVVEVTDTGVGMDEADMQKALEPFGRIDSALVSQMRGTGLGLPLVKALIELHGGRLEIESEPGRGTTVRLHFPAQTATDIVP</sequence>
<name>A0A516H220_9PROT</name>
<organism evidence="10 11">
    <name type="scientific">Ferrovibrio terrae</name>
    <dbReference type="NCBI Taxonomy" id="2594003"/>
    <lineage>
        <taxon>Bacteria</taxon>
        <taxon>Pseudomonadati</taxon>
        <taxon>Pseudomonadota</taxon>
        <taxon>Alphaproteobacteria</taxon>
        <taxon>Rhodospirillales</taxon>
        <taxon>Rhodospirillaceae</taxon>
        <taxon>Ferrovibrio</taxon>
    </lineage>
</organism>
<comment type="catalytic activity">
    <reaction evidence="1">
        <text>ATP + protein L-histidine = ADP + protein N-phospho-L-histidine.</text>
        <dbReference type="EC" id="2.7.13.3"/>
    </reaction>
</comment>
<proteinExistence type="predicted"/>
<dbReference type="EC" id="2.7.13.3" evidence="2"/>
<dbReference type="InterPro" id="IPR003661">
    <property type="entry name" value="HisK_dim/P_dom"/>
</dbReference>
<dbReference type="InterPro" id="IPR035965">
    <property type="entry name" value="PAS-like_dom_sf"/>
</dbReference>
<keyword evidence="4" id="KW-0808">Transferase</keyword>
<dbReference type="InterPro" id="IPR036890">
    <property type="entry name" value="HATPase_C_sf"/>
</dbReference>
<keyword evidence="6" id="KW-0812">Transmembrane</keyword>
<dbReference type="GO" id="GO:0009927">
    <property type="term" value="F:histidine phosphotransfer kinase activity"/>
    <property type="evidence" value="ECO:0007669"/>
    <property type="project" value="TreeGrafter"/>
</dbReference>